<dbReference type="EMBL" id="CAEY01000249">
    <property type="status" value="NOT_ANNOTATED_CDS"/>
    <property type="molecule type" value="Genomic_DNA"/>
</dbReference>
<dbReference type="AlphaFoldDB" id="T1KMZ3"/>
<reference evidence="16" key="1">
    <citation type="submission" date="2011-08" db="EMBL/GenBank/DDBJ databases">
        <authorList>
            <person name="Rombauts S."/>
        </authorList>
    </citation>
    <scope>NUCLEOTIDE SEQUENCE</scope>
    <source>
        <strain evidence="16">London</strain>
    </source>
</reference>
<keyword evidence="16" id="KW-1185">Reference proteome</keyword>
<evidence type="ECO:0000256" key="2">
    <source>
        <dbReference type="ARBA" id="ARBA00003049"/>
    </source>
</evidence>
<comment type="function">
    <text evidence="2">Specific and highly efficient GDP-D-glucose phosphorylase regulating the levels of GDP-D-glucose in cells.</text>
</comment>
<feature type="domain" description="GDPGP1-like N-terminal" evidence="14">
    <location>
        <begin position="35"/>
        <end position="192"/>
    </location>
</feature>
<dbReference type="PANTHER" id="PTHR20884">
    <property type="entry name" value="GDP-D-GLUCOSE PHOSPHORYLASE 1"/>
    <property type="match status" value="1"/>
</dbReference>
<accession>T1KMZ3</accession>
<protein>
    <recommendedName>
        <fullName evidence="6">GDP-D-glucose phosphorylase 1</fullName>
        <ecNumber evidence="5">2.7.7.78</ecNumber>
    </recommendedName>
</protein>
<dbReference type="InterPro" id="IPR058866">
    <property type="entry name" value="GDPGP1_N"/>
</dbReference>
<feature type="domain" description="GDPGP1-like C-terminal" evidence="13">
    <location>
        <begin position="214"/>
        <end position="322"/>
    </location>
</feature>
<dbReference type="PANTHER" id="PTHR20884:SF8">
    <property type="entry name" value="GDP-D-GLUCOSE PHOSPHORYLASE 1"/>
    <property type="match status" value="1"/>
</dbReference>
<keyword evidence="12" id="KW-0378">Hydrolase</keyword>
<keyword evidence="9" id="KW-0808">Transferase</keyword>
<comment type="similarity">
    <text evidence="4">Belongs to the GDPGP1 family.</text>
</comment>
<dbReference type="eggNOG" id="KOG2720">
    <property type="taxonomic scope" value="Eukaryota"/>
</dbReference>
<dbReference type="GO" id="GO:0006006">
    <property type="term" value="P:glucose metabolic process"/>
    <property type="evidence" value="ECO:0007669"/>
    <property type="project" value="TreeGrafter"/>
</dbReference>
<dbReference type="GO" id="GO:0016787">
    <property type="term" value="F:hydrolase activity"/>
    <property type="evidence" value="ECO:0007669"/>
    <property type="project" value="UniProtKB-KW"/>
</dbReference>
<evidence type="ECO:0000256" key="9">
    <source>
        <dbReference type="ARBA" id="ARBA00022679"/>
    </source>
</evidence>
<evidence type="ECO:0000256" key="11">
    <source>
        <dbReference type="ARBA" id="ARBA00022741"/>
    </source>
</evidence>
<evidence type="ECO:0000256" key="6">
    <source>
        <dbReference type="ARBA" id="ARBA00018857"/>
    </source>
</evidence>
<comment type="subcellular location">
    <subcellularLocation>
        <location evidence="3">Cytoplasm</location>
    </subcellularLocation>
</comment>
<evidence type="ECO:0000256" key="3">
    <source>
        <dbReference type="ARBA" id="ARBA00004496"/>
    </source>
</evidence>
<dbReference type="STRING" id="32264.T1KMZ3"/>
<dbReference type="Proteomes" id="UP000015104">
    <property type="component" value="Unassembled WGS sequence"/>
</dbReference>
<dbReference type="HOGENOM" id="CLU_041964_2_1_1"/>
<dbReference type="EC" id="2.7.7.78" evidence="5"/>
<evidence type="ECO:0000256" key="4">
    <source>
        <dbReference type="ARBA" id="ARBA00006451"/>
    </source>
</evidence>
<proteinExistence type="inferred from homology"/>
<dbReference type="GO" id="GO:0080048">
    <property type="term" value="F:GDP-D-glucose phosphorylase activity"/>
    <property type="evidence" value="ECO:0007669"/>
    <property type="project" value="UniProtKB-EC"/>
</dbReference>
<evidence type="ECO:0000256" key="12">
    <source>
        <dbReference type="ARBA" id="ARBA00022801"/>
    </source>
</evidence>
<organism evidence="15 16">
    <name type="scientific">Tetranychus urticae</name>
    <name type="common">Two-spotted spider mite</name>
    <dbReference type="NCBI Taxonomy" id="32264"/>
    <lineage>
        <taxon>Eukaryota</taxon>
        <taxon>Metazoa</taxon>
        <taxon>Ecdysozoa</taxon>
        <taxon>Arthropoda</taxon>
        <taxon>Chelicerata</taxon>
        <taxon>Arachnida</taxon>
        <taxon>Acari</taxon>
        <taxon>Acariformes</taxon>
        <taxon>Trombidiformes</taxon>
        <taxon>Prostigmata</taxon>
        <taxon>Eleutherengona</taxon>
        <taxon>Raphignathae</taxon>
        <taxon>Tetranychoidea</taxon>
        <taxon>Tetranychidae</taxon>
        <taxon>Tetranychus</taxon>
    </lineage>
</organism>
<evidence type="ECO:0000256" key="8">
    <source>
        <dbReference type="ARBA" id="ARBA00022658"/>
    </source>
</evidence>
<comment type="catalytic activity">
    <reaction evidence="1">
        <text>GDP-alpha-D-glucose + phosphate = alpha-D-glucose 1-phosphate + GDP + H(+)</text>
        <dbReference type="Rhea" id="RHEA:30387"/>
        <dbReference type="ChEBI" id="CHEBI:15378"/>
        <dbReference type="ChEBI" id="CHEBI:43474"/>
        <dbReference type="ChEBI" id="CHEBI:58189"/>
        <dbReference type="ChEBI" id="CHEBI:58601"/>
        <dbReference type="ChEBI" id="CHEBI:62230"/>
        <dbReference type="EC" id="2.7.7.78"/>
    </reaction>
</comment>
<sequence length="338" mass="38863">MAAKVGSLGIVRYTDANLLFKLHPVVDKSYQATFIDHLLEKSWTQLHAIDDLFLYKFNPSAKQTIPGKYKFLTHLNVGRAVARRQPQLVTSTTLPFDGNKFNFNKIKPQELLFKVSRDDSDCPVAHIIINNSPIEYCSSLMVIDPEKCLPQRLTSSSLQMAIEFCALGQYYRLGFNSLGAEASVNHCHWHVYHQRDYLYLQSVSVVSESNPIFTDFPLPGFMFEITSASMIPQVVFKVMRLVDHVYTHDDQAYNLFITRNESNDSIRVFIWIRKASFGLKNQFKFNPAFLELSGFFNCKSEQSLKEIDQNFCSQLLKSMEIDSLDEYSNLLKDFSLEL</sequence>
<keyword evidence="11" id="KW-0547">Nucleotide-binding</keyword>
<keyword evidence="10" id="KW-0548">Nucleotidyltransferase</keyword>
<evidence type="ECO:0000313" key="15">
    <source>
        <dbReference type="EnsemblMetazoa" id="tetur15g03410.1"/>
    </source>
</evidence>
<dbReference type="InterPro" id="IPR026506">
    <property type="entry name" value="GDPGP"/>
</dbReference>
<evidence type="ECO:0000256" key="1">
    <source>
        <dbReference type="ARBA" id="ARBA00000063"/>
    </source>
</evidence>
<evidence type="ECO:0000313" key="16">
    <source>
        <dbReference type="Proteomes" id="UP000015104"/>
    </source>
</evidence>
<dbReference type="GO" id="GO:0000166">
    <property type="term" value="F:nucleotide binding"/>
    <property type="evidence" value="ECO:0007669"/>
    <property type="project" value="UniProtKB-KW"/>
</dbReference>
<dbReference type="Pfam" id="PF26216">
    <property type="entry name" value="GDPGP1_C"/>
    <property type="match status" value="1"/>
</dbReference>
<evidence type="ECO:0000256" key="7">
    <source>
        <dbReference type="ARBA" id="ARBA00022490"/>
    </source>
</evidence>
<dbReference type="EnsemblMetazoa" id="tetur15g03410.1">
    <property type="protein sequence ID" value="tetur15g03410.1"/>
    <property type="gene ID" value="tetur15g03410"/>
</dbReference>
<dbReference type="Pfam" id="PF26217">
    <property type="entry name" value="GDPGP1_N"/>
    <property type="match status" value="1"/>
</dbReference>
<dbReference type="GO" id="GO:0005085">
    <property type="term" value="F:guanyl-nucleotide exchange factor activity"/>
    <property type="evidence" value="ECO:0007669"/>
    <property type="project" value="UniProtKB-KW"/>
</dbReference>
<dbReference type="GO" id="GO:0005737">
    <property type="term" value="C:cytoplasm"/>
    <property type="evidence" value="ECO:0007669"/>
    <property type="project" value="UniProtKB-SubCell"/>
</dbReference>
<evidence type="ECO:0000259" key="13">
    <source>
        <dbReference type="Pfam" id="PF26216"/>
    </source>
</evidence>
<keyword evidence="7" id="KW-0963">Cytoplasm</keyword>
<dbReference type="InterPro" id="IPR058865">
    <property type="entry name" value="GDPGP1_C"/>
</dbReference>
<name>T1KMZ3_TETUR</name>
<evidence type="ECO:0000256" key="5">
    <source>
        <dbReference type="ARBA" id="ARBA00012507"/>
    </source>
</evidence>
<reference evidence="15" key="2">
    <citation type="submission" date="2015-06" db="UniProtKB">
        <authorList>
            <consortium name="EnsemblMetazoa"/>
        </authorList>
    </citation>
    <scope>IDENTIFICATION</scope>
</reference>
<evidence type="ECO:0000256" key="10">
    <source>
        <dbReference type="ARBA" id="ARBA00022695"/>
    </source>
</evidence>
<keyword evidence="8" id="KW-0344">Guanine-nucleotide releasing factor</keyword>
<evidence type="ECO:0000259" key="14">
    <source>
        <dbReference type="Pfam" id="PF26217"/>
    </source>
</evidence>